<reference evidence="1" key="2">
    <citation type="submission" date="2014-07" db="EMBL/GenBank/DDBJ databases">
        <authorList>
            <person name="Hull J."/>
        </authorList>
    </citation>
    <scope>NUCLEOTIDE SEQUENCE</scope>
</reference>
<sequence length="173" mass="20380">MVNAFILHKCFLASPFERRFNFVDKLGLQLAEPHLRDRLQNSHIKLEVKDLIKKVLRIAPQTPHPNALNLDDRLDKKKYCSLCSYKKHRQTSFKCVKCANPILYALSVRKKYVWPVLKRGAQFVIIEWNIYSDFFLYNFHDTFLLLLIWYLTRKLIGAEMFSLVASFLLFGPG</sequence>
<gene>
    <name evidence="1" type="primary">Ranbp2_1</name>
    <name evidence="1" type="ORF">CM83_11483</name>
</gene>
<dbReference type="EMBL" id="GBHO01040430">
    <property type="protein sequence ID" value="JAG03174.1"/>
    <property type="molecule type" value="Transcribed_RNA"/>
</dbReference>
<dbReference type="AlphaFoldDB" id="A0A0A9W5W8"/>
<dbReference type="GO" id="GO:0016874">
    <property type="term" value="F:ligase activity"/>
    <property type="evidence" value="ECO:0007669"/>
    <property type="project" value="UniProtKB-KW"/>
</dbReference>
<feature type="non-terminal residue" evidence="1">
    <location>
        <position position="173"/>
    </location>
</feature>
<evidence type="ECO:0000313" key="1">
    <source>
        <dbReference type="EMBL" id="JAG03174.1"/>
    </source>
</evidence>
<name>A0A0A9W5W8_LYGHE</name>
<proteinExistence type="predicted"/>
<protein>
    <submittedName>
        <fullName evidence="1">E3 SUMO-protein ligase RanBP2</fullName>
    </submittedName>
</protein>
<accession>A0A0A9W5W8</accession>
<reference evidence="1" key="1">
    <citation type="journal article" date="2014" name="PLoS ONE">
        <title>Transcriptome-Based Identification of ABC Transporters in the Western Tarnished Plant Bug Lygus hesperus.</title>
        <authorList>
            <person name="Hull J.J."/>
            <person name="Chaney K."/>
            <person name="Geib S.M."/>
            <person name="Fabrick J.A."/>
            <person name="Brent C.S."/>
            <person name="Walsh D."/>
            <person name="Lavine L.C."/>
        </authorList>
    </citation>
    <scope>NUCLEOTIDE SEQUENCE</scope>
</reference>
<organism evidence="1">
    <name type="scientific">Lygus hesperus</name>
    <name type="common">Western plant bug</name>
    <dbReference type="NCBI Taxonomy" id="30085"/>
    <lineage>
        <taxon>Eukaryota</taxon>
        <taxon>Metazoa</taxon>
        <taxon>Ecdysozoa</taxon>
        <taxon>Arthropoda</taxon>
        <taxon>Hexapoda</taxon>
        <taxon>Insecta</taxon>
        <taxon>Pterygota</taxon>
        <taxon>Neoptera</taxon>
        <taxon>Paraneoptera</taxon>
        <taxon>Hemiptera</taxon>
        <taxon>Heteroptera</taxon>
        <taxon>Panheteroptera</taxon>
        <taxon>Cimicomorpha</taxon>
        <taxon>Miridae</taxon>
        <taxon>Mirini</taxon>
        <taxon>Lygus</taxon>
    </lineage>
</organism>
<keyword evidence="1" id="KW-0436">Ligase</keyword>